<dbReference type="GO" id="GO:0016042">
    <property type="term" value="P:lipid catabolic process"/>
    <property type="evidence" value="ECO:0007669"/>
    <property type="project" value="UniProtKB-UniRule"/>
</dbReference>
<dbReference type="PANTHER" id="PTHR14226">
    <property type="entry name" value="NEUROPATHY TARGET ESTERASE/SWISS CHEESE D.MELANOGASTER"/>
    <property type="match status" value="1"/>
</dbReference>
<keyword evidence="1 4" id="KW-0378">Hydrolase</keyword>
<keyword evidence="3 4" id="KW-0443">Lipid metabolism</keyword>
<evidence type="ECO:0000256" key="1">
    <source>
        <dbReference type="ARBA" id="ARBA00022801"/>
    </source>
</evidence>
<reference evidence="6 7" key="1">
    <citation type="submission" date="2020-08" db="EMBL/GenBank/DDBJ databases">
        <title>Genomic Encyclopedia of Type Strains, Phase IV (KMG-IV): sequencing the most valuable type-strain genomes for metagenomic binning, comparative biology and taxonomic classification.</title>
        <authorList>
            <person name="Goeker M."/>
        </authorList>
    </citation>
    <scope>NUCLEOTIDE SEQUENCE [LARGE SCALE GENOMIC DNA]</scope>
    <source>
        <strain evidence="6 7">DSM 102850</strain>
    </source>
</reference>
<evidence type="ECO:0000313" key="7">
    <source>
        <dbReference type="Proteomes" id="UP000563524"/>
    </source>
</evidence>
<keyword evidence="2 4" id="KW-0442">Lipid degradation</keyword>
<evidence type="ECO:0000256" key="4">
    <source>
        <dbReference type="PROSITE-ProRule" id="PRU01161"/>
    </source>
</evidence>
<dbReference type="EMBL" id="JACHOB010000002">
    <property type="protein sequence ID" value="MBB4658679.1"/>
    <property type="molecule type" value="Genomic_DNA"/>
</dbReference>
<organism evidence="6 7">
    <name type="scientific">Parvularcula dongshanensis</name>
    <dbReference type="NCBI Taxonomy" id="1173995"/>
    <lineage>
        <taxon>Bacteria</taxon>
        <taxon>Pseudomonadati</taxon>
        <taxon>Pseudomonadota</taxon>
        <taxon>Alphaproteobacteria</taxon>
        <taxon>Parvularculales</taxon>
        <taxon>Parvularculaceae</taxon>
        <taxon>Parvularcula</taxon>
    </lineage>
</organism>
<accession>A0A840I1I2</accession>
<evidence type="ECO:0000259" key="5">
    <source>
        <dbReference type="PROSITE" id="PS51635"/>
    </source>
</evidence>
<dbReference type="Pfam" id="PF01734">
    <property type="entry name" value="Patatin"/>
    <property type="match status" value="1"/>
</dbReference>
<dbReference type="Proteomes" id="UP000563524">
    <property type="component" value="Unassembled WGS sequence"/>
</dbReference>
<evidence type="ECO:0000256" key="2">
    <source>
        <dbReference type="ARBA" id="ARBA00022963"/>
    </source>
</evidence>
<evidence type="ECO:0000256" key="3">
    <source>
        <dbReference type="ARBA" id="ARBA00023098"/>
    </source>
</evidence>
<keyword evidence="7" id="KW-1185">Reference proteome</keyword>
<dbReference type="RefSeq" id="WP_183816866.1">
    <property type="nucleotide sequence ID" value="NZ_JACHOB010000002.1"/>
</dbReference>
<evidence type="ECO:0000313" key="6">
    <source>
        <dbReference type="EMBL" id="MBB4658679.1"/>
    </source>
</evidence>
<dbReference type="InterPro" id="IPR050301">
    <property type="entry name" value="NTE"/>
</dbReference>
<dbReference type="SUPFAM" id="SSF52151">
    <property type="entry name" value="FabD/lysophospholipase-like"/>
    <property type="match status" value="1"/>
</dbReference>
<dbReference type="Gene3D" id="3.40.1090.10">
    <property type="entry name" value="Cytosolic phospholipase A2 catalytic domain"/>
    <property type="match status" value="2"/>
</dbReference>
<feature type="active site" description="Proton acceptor" evidence="4">
    <location>
        <position position="162"/>
    </location>
</feature>
<protein>
    <submittedName>
        <fullName evidence="6">NTE family protein</fullName>
    </submittedName>
</protein>
<proteinExistence type="predicted"/>
<name>A0A840I1I2_9PROT</name>
<feature type="short sequence motif" description="GXSXG" evidence="4">
    <location>
        <begin position="44"/>
        <end position="48"/>
    </location>
</feature>
<gene>
    <name evidence="6" type="ORF">GGQ59_001193</name>
</gene>
<dbReference type="PANTHER" id="PTHR14226:SF76">
    <property type="entry name" value="NTE FAMILY PROTEIN RSSA"/>
    <property type="match status" value="1"/>
</dbReference>
<dbReference type="PROSITE" id="PS51635">
    <property type="entry name" value="PNPLA"/>
    <property type="match status" value="1"/>
</dbReference>
<dbReference type="GO" id="GO:0016787">
    <property type="term" value="F:hydrolase activity"/>
    <property type="evidence" value="ECO:0007669"/>
    <property type="project" value="UniProtKB-UniRule"/>
</dbReference>
<feature type="active site" description="Nucleophile" evidence="4">
    <location>
        <position position="46"/>
    </location>
</feature>
<comment type="caution">
    <text evidence="4">Lacks conserved residue(s) required for the propagation of feature annotation.</text>
</comment>
<comment type="caution">
    <text evidence="6">The sequence shown here is derived from an EMBL/GenBank/DDBJ whole genome shotgun (WGS) entry which is preliminary data.</text>
</comment>
<dbReference type="InterPro" id="IPR016035">
    <property type="entry name" value="Acyl_Trfase/lysoPLipase"/>
</dbReference>
<sequence>MRKRSEGRPVIGVALGSGAARGWAHVGVLEALDELGVEVTVQAGCSVGALVSAARHLGIWEEFQRWAVGIGSFASWSSFAYGFGRGGLVDPGPAFEAFREHDRLIEDLDRPWGAVATDLATGQEVWLTRGSVLDACRASAAVPMLLHAAQHQVGDKVRWLIDGAATNPVPVSLARALGADRVISVDLNTTGRVLERFDRPTGRAVVPVEMPHIPGETIMPRSVADFLKGTKNTIDRELAMMKAKSAAQPHFLETVVATLDIVQAQLSEARAQIEVADVRITPDMADCPPGAFDRFEDYRGIGYEATMALSDEIEALVSPDGADSAGAADRGRL</sequence>
<dbReference type="InterPro" id="IPR002641">
    <property type="entry name" value="PNPLA_dom"/>
</dbReference>
<dbReference type="AlphaFoldDB" id="A0A840I1I2"/>
<feature type="short sequence motif" description="DGA/G" evidence="4">
    <location>
        <begin position="162"/>
        <end position="164"/>
    </location>
</feature>
<feature type="domain" description="PNPLA" evidence="5">
    <location>
        <begin position="13"/>
        <end position="175"/>
    </location>
</feature>